<feature type="domain" description="RNase H type-1" evidence="1">
    <location>
        <begin position="70"/>
        <end position="207"/>
    </location>
</feature>
<protein>
    <submittedName>
        <fullName evidence="2">Reverse transcriptase-like protein</fullName>
    </submittedName>
</protein>
<keyword evidence="2" id="KW-0808">Transferase</keyword>
<reference evidence="2" key="1">
    <citation type="submission" date="2021-04" db="EMBL/GenBank/DDBJ databases">
        <title>Genome seq and assembly of Bacillus sp.</title>
        <authorList>
            <person name="Chhetri G."/>
        </authorList>
    </citation>
    <scope>NUCLEOTIDE SEQUENCE</scope>
    <source>
        <strain evidence="2">RG28</strain>
    </source>
</reference>
<proteinExistence type="predicted"/>
<dbReference type="Pfam" id="PF13456">
    <property type="entry name" value="RVT_3"/>
    <property type="match status" value="1"/>
</dbReference>
<dbReference type="PANTHER" id="PTHR48475:SF1">
    <property type="entry name" value="RNASE H TYPE-1 DOMAIN-CONTAINING PROTEIN"/>
    <property type="match status" value="1"/>
</dbReference>
<sequence length="218" mass="25263">MKVTIHWTYQTKKRYTTMLQTEYLPVKEALLLAEDFDSTGRTKDLLFVDETNSTWTKKQIIKYLKELEEEPHDLKIFFDGGFDIQTLVSGIGVCIYYSQNGKQYRKRYNNRLTDLSNNNEAEYAALENAISILDEMAIKGQEVTIYGDSQVVIKQLNGEWPCYEEQFEKYADRISSSLNTLKLSVQYVLLNRNENKEADMLATQALKGTFIESTKELS</sequence>
<dbReference type="PROSITE" id="PS50879">
    <property type="entry name" value="RNASE_H_1"/>
    <property type="match status" value="1"/>
</dbReference>
<comment type="caution">
    <text evidence="2">The sequence shown here is derived from an EMBL/GenBank/DDBJ whole genome shotgun (WGS) entry which is preliminary data.</text>
</comment>
<dbReference type="CDD" id="cd09279">
    <property type="entry name" value="RNase_HI_like"/>
    <property type="match status" value="1"/>
</dbReference>
<dbReference type="GO" id="GO:0003676">
    <property type="term" value="F:nucleic acid binding"/>
    <property type="evidence" value="ECO:0007669"/>
    <property type="project" value="InterPro"/>
</dbReference>
<keyword evidence="3" id="KW-1185">Reference proteome</keyword>
<dbReference type="NCBIfam" id="NF005822">
    <property type="entry name" value="PRK07708.1"/>
    <property type="match status" value="1"/>
</dbReference>
<keyword evidence="2" id="KW-0695">RNA-directed DNA polymerase</keyword>
<evidence type="ECO:0000313" key="2">
    <source>
        <dbReference type="EMBL" id="MBP0724155.1"/>
    </source>
</evidence>
<evidence type="ECO:0000259" key="1">
    <source>
        <dbReference type="PROSITE" id="PS50879"/>
    </source>
</evidence>
<dbReference type="AlphaFoldDB" id="A0A940NMB0"/>
<dbReference type="EMBL" id="JAGIYQ010000002">
    <property type="protein sequence ID" value="MBP0724155.1"/>
    <property type="molecule type" value="Genomic_DNA"/>
</dbReference>
<name>A0A940NMB0_9BACI</name>
<dbReference type="GO" id="GO:0003964">
    <property type="term" value="F:RNA-directed DNA polymerase activity"/>
    <property type="evidence" value="ECO:0007669"/>
    <property type="project" value="UniProtKB-KW"/>
</dbReference>
<accession>A0A940NMB0</accession>
<dbReference type="InterPro" id="IPR002156">
    <property type="entry name" value="RNaseH_domain"/>
</dbReference>
<dbReference type="Gene3D" id="3.30.420.10">
    <property type="entry name" value="Ribonuclease H-like superfamily/Ribonuclease H"/>
    <property type="match status" value="1"/>
</dbReference>
<dbReference type="InterPro" id="IPR036397">
    <property type="entry name" value="RNaseH_sf"/>
</dbReference>
<dbReference type="Proteomes" id="UP000682134">
    <property type="component" value="Unassembled WGS sequence"/>
</dbReference>
<dbReference type="SUPFAM" id="SSF53098">
    <property type="entry name" value="Ribonuclease H-like"/>
    <property type="match status" value="1"/>
</dbReference>
<gene>
    <name evidence="2" type="ORF">J5Y03_03020</name>
</gene>
<dbReference type="RefSeq" id="WP_209402412.1">
    <property type="nucleotide sequence ID" value="NZ_JAGIYQ010000002.1"/>
</dbReference>
<organism evidence="2 3">
    <name type="scientific">Gottfriedia endophytica</name>
    <dbReference type="NCBI Taxonomy" id="2820819"/>
    <lineage>
        <taxon>Bacteria</taxon>
        <taxon>Bacillati</taxon>
        <taxon>Bacillota</taxon>
        <taxon>Bacilli</taxon>
        <taxon>Bacillales</taxon>
        <taxon>Bacillaceae</taxon>
        <taxon>Gottfriedia</taxon>
    </lineage>
</organism>
<dbReference type="PANTHER" id="PTHR48475">
    <property type="entry name" value="RIBONUCLEASE H"/>
    <property type="match status" value="1"/>
</dbReference>
<dbReference type="GO" id="GO:0004523">
    <property type="term" value="F:RNA-DNA hybrid ribonuclease activity"/>
    <property type="evidence" value="ECO:0007669"/>
    <property type="project" value="InterPro"/>
</dbReference>
<dbReference type="InterPro" id="IPR012337">
    <property type="entry name" value="RNaseH-like_sf"/>
</dbReference>
<evidence type="ECO:0000313" key="3">
    <source>
        <dbReference type="Proteomes" id="UP000682134"/>
    </source>
</evidence>
<keyword evidence="2" id="KW-0548">Nucleotidyltransferase</keyword>